<gene>
    <name evidence="1" type="ORF">NCS57_00407200</name>
</gene>
<proteinExistence type="predicted"/>
<organism evidence="1 2">
    <name type="scientific">Fusarium keratoplasticum</name>
    <dbReference type="NCBI Taxonomy" id="1328300"/>
    <lineage>
        <taxon>Eukaryota</taxon>
        <taxon>Fungi</taxon>
        <taxon>Dikarya</taxon>
        <taxon>Ascomycota</taxon>
        <taxon>Pezizomycotina</taxon>
        <taxon>Sordariomycetes</taxon>
        <taxon>Hypocreomycetidae</taxon>
        <taxon>Hypocreales</taxon>
        <taxon>Nectriaceae</taxon>
        <taxon>Fusarium</taxon>
        <taxon>Fusarium solani species complex</taxon>
    </lineage>
</organism>
<evidence type="ECO:0000313" key="2">
    <source>
        <dbReference type="Proteomes" id="UP001065298"/>
    </source>
</evidence>
<evidence type="ECO:0000313" key="1">
    <source>
        <dbReference type="EMBL" id="KAI8675075.1"/>
    </source>
</evidence>
<reference evidence="1" key="1">
    <citation type="submission" date="2022-06" db="EMBL/GenBank/DDBJ databases">
        <title>Fusarium solani species complex genomes reveal bases of compartmentalisation and animal pathogenesis.</title>
        <authorList>
            <person name="Tsai I.J."/>
        </authorList>
    </citation>
    <scope>NUCLEOTIDE SEQUENCE</scope>
    <source>
        <strain evidence="1">Fu6.1</strain>
    </source>
</reference>
<keyword evidence="2" id="KW-1185">Reference proteome</keyword>
<protein>
    <submittedName>
        <fullName evidence="1">Uncharacterized protein</fullName>
    </submittedName>
</protein>
<sequence length="235" mass="26365">MARKCTSTTEEDMERPNVFQEWLDAHMKKEDALYRKQYKKDLFIDLLEFYNTMPIYITDPAIFRKQCATAMSQAPGAEEFVHMIADVKERNMAHAVSYAQDSFAKKGGRCPGLTCLVSMDSMLDLAGVPVYEDAYVSDSPTLEELNPKWLPYITYYFPEGIEYTGGLPPDYLSSEESGSDEDSHSNYSESDGDEESVKPKKRQKRGASQSTTGSPSTSASNEGRILRNEQAPTKG</sequence>
<accession>A0ACC0R7L3</accession>
<comment type="caution">
    <text evidence="1">The sequence shown here is derived from an EMBL/GenBank/DDBJ whole genome shotgun (WGS) entry which is preliminary data.</text>
</comment>
<name>A0ACC0R7L3_9HYPO</name>
<dbReference type="EMBL" id="CM046505">
    <property type="protein sequence ID" value="KAI8675075.1"/>
    <property type="molecule type" value="Genomic_DNA"/>
</dbReference>
<dbReference type="Proteomes" id="UP001065298">
    <property type="component" value="Chromosome 3"/>
</dbReference>